<dbReference type="InterPro" id="IPR041555">
    <property type="entry name" value="MG3"/>
</dbReference>
<reference evidence="2" key="1">
    <citation type="submission" date="2025-08" db="UniProtKB">
        <authorList>
            <consortium name="Ensembl"/>
        </authorList>
    </citation>
    <scope>IDENTIFICATION</scope>
</reference>
<dbReference type="InterPro" id="IPR050473">
    <property type="entry name" value="A2M/Complement_sys"/>
</dbReference>
<dbReference type="Proteomes" id="UP000261660">
    <property type="component" value="Unplaced"/>
</dbReference>
<proteinExistence type="predicted"/>
<evidence type="ECO:0000259" key="1">
    <source>
        <dbReference type="Pfam" id="PF17791"/>
    </source>
</evidence>
<protein>
    <recommendedName>
        <fullName evidence="1">Macroglobulin domain-containing protein</fullName>
    </recommendedName>
</protein>
<dbReference type="Gene3D" id="2.60.40.1940">
    <property type="match status" value="1"/>
</dbReference>
<sequence>MVAIPAVLEAGAESRFSVSLMKPSRKYGSLQFCRHEFFKYLIALLPTQVPSGLKDEVADFEVELRGAKFYSKEVRKVMIRTYEPMTFVQTDKPIYLPGQTGKTFHDPNSNKIGQWLKETSNGEILQLSFSLNAEAREGIYNIIVSIGKNKIYRNFKVEKYVLPKFEVNIKAPDKVSIGQEEIEVKVCAQYTYKQSVPGLITAEMCRPLYRYIRETEDIKPPCFYKKSCNTLTSFSGITHQQEKRIQISFVIGKLIFIDTPKVYAMGSDVEGKIKAVDYDDTPIPDMPVYLF</sequence>
<evidence type="ECO:0000313" key="3">
    <source>
        <dbReference type="Proteomes" id="UP000261660"/>
    </source>
</evidence>
<dbReference type="PANTHER" id="PTHR11412:SF150">
    <property type="entry name" value="ALPHA-2-MACROGLOBULIN-RELATED"/>
    <property type="match status" value="1"/>
</dbReference>
<dbReference type="Ensembl" id="ENSLBET00000018332.1">
    <property type="protein sequence ID" value="ENSLBEP00000017356.1"/>
    <property type="gene ID" value="ENSLBEG00000013366.1"/>
</dbReference>
<accession>A0A3Q3FBI6</accession>
<dbReference type="Pfam" id="PF17791">
    <property type="entry name" value="MG3"/>
    <property type="match status" value="1"/>
</dbReference>
<keyword evidence="3" id="KW-1185">Reference proteome</keyword>
<name>A0A3Q3FBI6_9LABR</name>
<dbReference type="PANTHER" id="PTHR11412">
    <property type="entry name" value="MACROGLOBULIN / COMPLEMENT"/>
    <property type="match status" value="1"/>
</dbReference>
<dbReference type="GeneTree" id="ENSGT00940000162996"/>
<reference evidence="2" key="2">
    <citation type="submission" date="2025-09" db="UniProtKB">
        <authorList>
            <consortium name="Ensembl"/>
        </authorList>
    </citation>
    <scope>IDENTIFICATION</scope>
</reference>
<dbReference type="Gene3D" id="2.60.40.1930">
    <property type="match status" value="1"/>
</dbReference>
<dbReference type="STRING" id="56723.ENSLBEP00000017356"/>
<feature type="domain" description="Macroglobulin" evidence="1">
    <location>
        <begin position="159"/>
        <end position="218"/>
    </location>
</feature>
<evidence type="ECO:0000313" key="2">
    <source>
        <dbReference type="Ensembl" id="ENSLBEP00000017356.1"/>
    </source>
</evidence>
<dbReference type="AlphaFoldDB" id="A0A3Q3FBI6"/>
<organism evidence="2 3">
    <name type="scientific">Labrus bergylta</name>
    <name type="common">ballan wrasse</name>
    <dbReference type="NCBI Taxonomy" id="56723"/>
    <lineage>
        <taxon>Eukaryota</taxon>
        <taxon>Metazoa</taxon>
        <taxon>Chordata</taxon>
        <taxon>Craniata</taxon>
        <taxon>Vertebrata</taxon>
        <taxon>Euteleostomi</taxon>
        <taxon>Actinopterygii</taxon>
        <taxon>Neopterygii</taxon>
        <taxon>Teleostei</taxon>
        <taxon>Neoteleostei</taxon>
        <taxon>Acanthomorphata</taxon>
        <taxon>Eupercaria</taxon>
        <taxon>Labriformes</taxon>
        <taxon>Labridae</taxon>
        <taxon>Labrus</taxon>
    </lineage>
</organism>
<dbReference type="InParanoid" id="A0A3Q3FBI6"/>